<dbReference type="Gene3D" id="1.20.1050.130">
    <property type="match status" value="1"/>
</dbReference>
<evidence type="ECO:0000259" key="3">
    <source>
        <dbReference type="PROSITE" id="PS50405"/>
    </source>
</evidence>
<dbReference type="SFLD" id="SFLDG01151">
    <property type="entry name" value="Main.2:_Nu-like"/>
    <property type="match status" value="1"/>
</dbReference>
<dbReference type="EMBL" id="CAJVRL010000065">
    <property type="protein sequence ID" value="CAG8955745.1"/>
    <property type="molecule type" value="Genomic_DNA"/>
</dbReference>
<dbReference type="InterPro" id="IPR004045">
    <property type="entry name" value="Glutathione_S-Trfase_N"/>
</dbReference>
<dbReference type="InterPro" id="IPR036282">
    <property type="entry name" value="Glutathione-S-Trfase_C_sf"/>
</dbReference>
<dbReference type="PROSITE" id="PS50404">
    <property type="entry name" value="GST_NTER"/>
    <property type="match status" value="1"/>
</dbReference>
<dbReference type="InterPro" id="IPR040079">
    <property type="entry name" value="Glutathione_S-Trfase"/>
</dbReference>
<dbReference type="SUPFAM" id="SSF47616">
    <property type="entry name" value="GST C-terminal domain-like"/>
    <property type="match status" value="1"/>
</dbReference>
<dbReference type="PROSITE" id="PS50405">
    <property type="entry name" value="GST_CTER"/>
    <property type="match status" value="1"/>
</dbReference>
<evidence type="ECO:0000313" key="5">
    <source>
        <dbReference type="Proteomes" id="UP000696280"/>
    </source>
</evidence>
<evidence type="ECO:0000313" key="4">
    <source>
        <dbReference type="EMBL" id="CAG8955745.1"/>
    </source>
</evidence>
<comment type="similarity">
    <text evidence="1">Belongs to the GST superfamily.</text>
</comment>
<dbReference type="InterPro" id="IPR004046">
    <property type="entry name" value="GST_C"/>
</dbReference>
<dbReference type="SUPFAM" id="SSF52833">
    <property type="entry name" value="Thioredoxin-like"/>
    <property type="match status" value="1"/>
</dbReference>
<dbReference type="PANTHER" id="PTHR44051:SF8">
    <property type="entry name" value="GLUTATHIONE S-TRANSFERASE GSTA"/>
    <property type="match status" value="1"/>
</dbReference>
<name>A0A9N9PU06_9HELO</name>
<dbReference type="Pfam" id="PF00043">
    <property type="entry name" value="GST_C"/>
    <property type="match status" value="1"/>
</dbReference>
<sequence length="273" mass="30694">MATIPTEKAPKPGLNIYGCAAVNPYKLVIAAEELGIPYNYVTLDIVAAEMKEEWYTNINPNGRVPAIVHLKEDGTSVTVFESAACLLYMVNEFDKDHNLSYPFGTPDYWNQLSWLSWQVAHYGPTFGQAAHFNRYVTEPETYGSLRFTSECRRLQHVLDKQLSTSSFVAGDRLTIADVAIFIFSHSSTWCGVDINESPHIKAWHDKLAQRPAFQRALQIPVPYQWSDEAVTNPDGQDFYNMIRKHGGKGIRAATDQWQGKVVAVPSDHANLEV</sequence>
<dbReference type="SFLD" id="SFLDS00019">
    <property type="entry name" value="Glutathione_Transferase_(cytos"/>
    <property type="match status" value="1"/>
</dbReference>
<dbReference type="AlphaFoldDB" id="A0A9N9PU06"/>
<dbReference type="OrthoDB" id="422574at2759"/>
<reference evidence="4" key="1">
    <citation type="submission" date="2021-07" db="EMBL/GenBank/DDBJ databases">
        <authorList>
            <person name="Durling M."/>
        </authorList>
    </citation>
    <scope>NUCLEOTIDE SEQUENCE</scope>
</reference>
<evidence type="ECO:0000259" key="2">
    <source>
        <dbReference type="PROSITE" id="PS50404"/>
    </source>
</evidence>
<dbReference type="InterPro" id="IPR036249">
    <property type="entry name" value="Thioredoxin-like_sf"/>
</dbReference>
<comment type="caution">
    <text evidence="4">The sequence shown here is derived from an EMBL/GenBank/DDBJ whole genome shotgun (WGS) entry which is preliminary data.</text>
</comment>
<dbReference type="Proteomes" id="UP000696280">
    <property type="component" value="Unassembled WGS sequence"/>
</dbReference>
<accession>A0A9N9PU06</accession>
<feature type="domain" description="GST C-terminal" evidence="3">
    <location>
        <begin position="104"/>
        <end position="233"/>
    </location>
</feature>
<evidence type="ECO:0000256" key="1">
    <source>
        <dbReference type="ARBA" id="ARBA00007409"/>
    </source>
</evidence>
<dbReference type="SFLD" id="SFLDG00358">
    <property type="entry name" value="Main_(cytGST)"/>
    <property type="match status" value="1"/>
</dbReference>
<dbReference type="InterPro" id="IPR010987">
    <property type="entry name" value="Glutathione-S-Trfase_C-like"/>
</dbReference>
<dbReference type="Pfam" id="PF13409">
    <property type="entry name" value="GST_N_2"/>
    <property type="match status" value="1"/>
</dbReference>
<gene>
    <name evidence="4" type="ORF">HYFRA_00011011</name>
</gene>
<evidence type="ECO:0008006" key="6">
    <source>
        <dbReference type="Google" id="ProtNLM"/>
    </source>
</evidence>
<organism evidence="4 5">
    <name type="scientific">Hymenoscyphus fraxineus</name>
    <dbReference type="NCBI Taxonomy" id="746836"/>
    <lineage>
        <taxon>Eukaryota</taxon>
        <taxon>Fungi</taxon>
        <taxon>Dikarya</taxon>
        <taxon>Ascomycota</taxon>
        <taxon>Pezizomycotina</taxon>
        <taxon>Leotiomycetes</taxon>
        <taxon>Helotiales</taxon>
        <taxon>Helotiaceae</taxon>
        <taxon>Hymenoscyphus</taxon>
    </lineage>
</organism>
<keyword evidence="5" id="KW-1185">Reference proteome</keyword>
<feature type="domain" description="GST N-terminal" evidence="2">
    <location>
        <begin position="11"/>
        <end position="97"/>
    </location>
</feature>
<dbReference type="PANTHER" id="PTHR44051">
    <property type="entry name" value="GLUTATHIONE S-TRANSFERASE-RELATED"/>
    <property type="match status" value="1"/>
</dbReference>
<protein>
    <recommendedName>
        <fullName evidence="6">Glutathione S-transferase</fullName>
    </recommendedName>
</protein>
<proteinExistence type="inferred from homology"/>